<evidence type="ECO:0008006" key="4">
    <source>
        <dbReference type="Google" id="ProtNLM"/>
    </source>
</evidence>
<name>A0A858R9F2_9PROT</name>
<evidence type="ECO:0000313" key="2">
    <source>
        <dbReference type="EMBL" id="QJE73616.1"/>
    </source>
</evidence>
<feature type="signal peptide" evidence="1">
    <location>
        <begin position="1"/>
        <end position="23"/>
    </location>
</feature>
<evidence type="ECO:0000313" key="3">
    <source>
        <dbReference type="Proteomes" id="UP000501891"/>
    </source>
</evidence>
<keyword evidence="1" id="KW-0732">Signal</keyword>
<feature type="chain" id="PRO_5032987233" description="Lipoprotein" evidence="1">
    <location>
        <begin position="24"/>
        <end position="78"/>
    </location>
</feature>
<gene>
    <name evidence="2" type="ORF">HHL28_11420</name>
</gene>
<dbReference type="EMBL" id="CP051775">
    <property type="protein sequence ID" value="QJE73616.1"/>
    <property type="molecule type" value="Genomic_DNA"/>
</dbReference>
<proteinExistence type="predicted"/>
<dbReference type="Proteomes" id="UP000501891">
    <property type="component" value="Chromosome"/>
</dbReference>
<sequence>MKAFAASLALLMLAGCMAPPAKREGQERVLDPRKACLAQCARQNDICGDQRSAQDGNTTYGMGRTCQAELQACQAGCR</sequence>
<evidence type="ECO:0000256" key="1">
    <source>
        <dbReference type="SAM" id="SignalP"/>
    </source>
</evidence>
<dbReference type="AlphaFoldDB" id="A0A858R9F2"/>
<organism evidence="2 3">
    <name type="scientific">Aerophototrophica crusticola</name>
    <dbReference type="NCBI Taxonomy" id="1709002"/>
    <lineage>
        <taxon>Bacteria</taxon>
        <taxon>Pseudomonadati</taxon>
        <taxon>Pseudomonadota</taxon>
        <taxon>Alphaproteobacteria</taxon>
        <taxon>Rhodospirillales</taxon>
        <taxon>Rhodospirillaceae</taxon>
        <taxon>Aerophototrophica</taxon>
    </lineage>
</organism>
<protein>
    <recommendedName>
        <fullName evidence="4">Lipoprotein</fullName>
    </recommendedName>
</protein>
<reference evidence="2" key="1">
    <citation type="submission" date="2020-04" db="EMBL/GenBank/DDBJ databases">
        <title>A desert anoxygenic phototrophic bacterium fixes CO2 using RubisCO under aerobic conditions.</title>
        <authorList>
            <person name="Tang K."/>
        </authorList>
    </citation>
    <scope>NUCLEOTIDE SEQUENCE [LARGE SCALE GENOMIC DNA]</scope>
    <source>
        <strain evidence="2">MIMtkB3</strain>
    </source>
</reference>
<accession>A0A858R9F2</accession>
<keyword evidence="3" id="KW-1185">Reference proteome</keyword>
<dbReference type="PROSITE" id="PS51257">
    <property type="entry name" value="PROKAR_LIPOPROTEIN"/>
    <property type="match status" value="1"/>
</dbReference>
<dbReference type="KEGG" id="acru:HHL28_11420"/>